<evidence type="ECO:0000313" key="1">
    <source>
        <dbReference type="EMBL" id="GFP25309.1"/>
    </source>
</evidence>
<dbReference type="Proteomes" id="UP000543224">
    <property type="component" value="Unassembled WGS sequence"/>
</dbReference>
<protein>
    <recommendedName>
        <fullName evidence="3">Response regulatory domain-containing protein</fullName>
    </recommendedName>
</protein>
<accession>A0A6V8NYF7</accession>
<feature type="non-terminal residue" evidence="1">
    <location>
        <position position="81"/>
    </location>
</feature>
<proteinExistence type="predicted"/>
<dbReference type="AlphaFoldDB" id="A0A6V8NYF7"/>
<name>A0A6V8NYF7_9ACTN</name>
<reference evidence="1 2" key="1">
    <citation type="journal article" date="2020" name="Front. Microbiol.">
        <title>Single-cell genomics of novel Actinobacteria with the Wood-Ljungdahl pathway discovered in a serpentinizing system.</title>
        <authorList>
            <person name="Merino N."/>
            <person name="Kawai M."/>
            <person name="Boyd E.S."/>
            <person name="Colman D.R."/>
            <person name="McGlynn S.E."/>
            <person name="Nealson K.H."/>
            <person name="Kurokawa K."/>
            <person name="Hongoh Y."/>
        </authorList>
    </citation>
    <scope>NUCLEOTIDE SEQUENCE [LARGE SCALE GENOMIC DNA]</scope>
    <source>
        <strain evidence="1 2">S25</strain>
    </source>
</reference>
<dbReference type="EMBL" id="BLRX01000069">
    <property type="protein sequence ID" value="GFP25309.1"/>
    <property type="molecule type" value="Genomic_DNA"/>
</dbReference>
<sequence>MAFKKVMVVDPDLSAFEGKGVVDEKDMEVIPVANLLAARSIIGEYRPHVVILSSEIEGARDFARYVSKRTDARIVLTSPDP</sequence>
<organism evidence="1 2">
    <name type="scientific">Candidatus Hakubella thermalkaliphila</name>
    <dbReference type="NCBI Taxonomy" id="2754717"/>
    <lineage>
        <taxon>Bacteria</taxon>
        <taxon>Bacillati</taxon>
        <taxon>Actinomycetota</taxon>
        <taxon>Actinomycetota incertae sedis</taxon>
        <taxon>Candidatus Hakubellales</taxon>
        <taxon>Candidatus Hakubellaceae</taxon>
        <taxon>Candidatus Hakubella</taxon>
    </lineage>
</organism>
<evidence type="ECO:0000313" key="2">
    <source>
        <dbReference type="Proteomes" id="UP000543224"/>
    </source>
</evidence>
<comment type="caution">
    <text evidence="1">The sequence shown here is derived from an EMBL/GenBank/DDBJ whole genome shotgun (WGS) entry which is preliminary data.</text>
</comment>
<evidence type="ECO:0008006" key="3">
    <source>
        <dbReference type="Google" id="ProtNLM"/>
    </source>
</evidence>
<gene>
    <name evidence="1" type="ORF">HKBW3S25_00781</name>
</gene>